<accession>A0ABT2GXT0</accession>
<dbReference type="Proteomes" id="UP001165586">
    <property type="component" value="Unassembled WGS sequence"/>
</dbReference>
<reference evidence="2" key="1">
    <citation type="submission" date="2022-08" db="EMBL/GenBank/DDBJ databases">
        <authorList>
            <person name="Deng Y."/>
            <person name="Han X.-F."/>
            <person name="Zhang Y.-Q."/>
        </authorList>
    </citation>
    <scope>NUCLEOTIDE SEQUENCE</scope>
    <source>
        <strain evidence="2">CPCC 203386</strain>
    </source>
</reference>
<feature type="transmembrane region" description="Helical" evidence="1">
    <location>
        <begin position="87"/>
        <end position="109"/>
    </location>
</feature>
<proteinExistence type="predicted"/>
<dbReference type="RefSeq" id="WP_259537423.1">
    <property type="nucleotide sequence ID" value="NZ_JANLCJ010000001.1"/>
</dbReference>
<evidence type="ECO:0000256" key="1">
    <source>
        <dbReference type="SAM" id="Phobius"/>
    </source>
</evidence>
<keyword evidence="1" id="KW-0812">Transmembrane</keyword>
<protein>
    <recommendedName>
        <fullName evidence="4">Sporulation protein YtfJ</fullName>
    </recommendedName>
</protein>
<sequence>MADDPTRDDITRTLASGVRDRGIGLAYGDPVTVGGSTVIPVAFVSYGFGGVEDSPTYGTGGGGGGVAIPLGAYVEGPNGVRFRANSIALLSLAIPLLSTLGWAISLIVAKRR</sequence>
<comment type="caution">
    <text evidence="2">The sequence shown here is derived from an EMBL/GenBank/DDBJ whole genome shotgun (WGS) entry which is preliminary data.</text>
</comment>
<evidence type="ECO:0008006" key="4">
    <source>
        <dbReference type="Google" id="ProtNLM"/>
    </source>
</evidence>
<keyword evidence="1" id="KW-0472">Membrane</keyword>
<keyword evidence="1" id="KW-1133">Transmembrane helix</keyword>
<name>A0ABT2GXT0_9MICO</name>
<keyword evidence="3" id="KW-1185">Reference proteome</keyword>
<evidence type="ECO:0000313" key="2">
    <source>
        <dbReference type="EMBL" id="MCS5732770.1"/>
    </source>
</evidence>
<dbReference type="EMBL" id="JANLCJ010000001">
    <property type="protein sequence ID" value="MCS5732770.1"/>
    <property type="molecule type" value="Genomic_DNA"/>
</dbReference>
<organism evidence="2 3">
    <name type="scientific">Herbiconiux daphne</name>
    <dbReference type="NCBI Taxonomy" id="2970914"/>
    <lineage>
        <taxon>Bacteria</taxon>
        <taxon>Bacillati</taxon>
        <taxon>Actinomycetota</taxon>
        <taxon>Actinomycetes</taxon>
        <taxon>Micrococcales</taxon>
        <taxon>Microbacteriaceae</taxon>
        <taxon>Herbiconiux</taxon>
    </lineage>
</organism>
<gene>
    <name evidence="2" type="ORF">N1032_03315</name>
</gene>
<evidence type="ECO:0000313" key="3">
    <source>
        <dbReference type="Proteomes" id="UP001165586"/>
    </source>
</evidence>